<keyword evidence="2" id="KW-0472">Membrane</keyword>
<feature type="transmembrane region" description="Helical" evidence="2">
    <location>
        <begin position="325"/>
        <end position="344"/>
    </location>
</feature>
<protein>
    <submittedName>
        <fullName evidence="4">(pine wood nematode) hypothetical protein</fullName>
    </submittedName>
    <submittedName>
        <fullName evidence="8">Peptidase A1 domain-containing protein</fullName>
    </submittedName>
</protein>
<keyword evidence="2" id="KW-0812">Transmembrane</keyword>
<dbReference type="PANTHER" id="PTHR47966">
    <property type="entry name" value="BETA-SITE APP-CLEAVING ENZYME, ISOFORM A-RELATED"/>
    <property type="match status" value="1"/>
</dbReference>
<dbReference type="Pfam" id="PF00026">
    <property type="entry name" value="Asp"/>
    <property type="match status" value="1"/>
</dbReference>
<sequence>MGDYTFEYAIEYPEKPYLQIQVGNDDRKVKVLLDTNRDYSMVFHKTCNDSGTPCSNNIHDYLYDPVMTGGSISSLSLNDEKHLRHNRFKGRFYADKIRIGDHDISLQLGVINRGNPAKNFEWDGVIGLGITRGNNYSILMELMKQLKVRRITIQEGHYHLQKKDKSDVKKSSGRITFGEYDGDLCGDFKYVQKGKGNGWTFTTEVTVGDDIYPDATVAILPGRDTQVDQASFNKYFENRKTLNQSLFGDIGFTIDGVTFNITKEDYSWYNDDLSKSYRARIDPIYPEYSYNFGLGSSFLKEYCVALTADDKFEEFQIGFAENKEAYKLMGSIFMIIFLLIAVRYV</sequence>
<evidence type="ECO:0000313" key="8">
    <source>
        <dbReference type="WBParaSite" id="BXY_0402600.1"/>
    </source>
</evidence>
<organism evidence="6 8">
    <name type="scientific">Bursaphelenchus xylophilus</name>
    <name type="common">Pinewood nematode worm</name>
    <name type="synonym">Aphelenchoides xylophilus</name>
    <dbReference type="NCBI Taxonomy" id="6326"/>
    <lineage>
        <taxon>Eukaryota</taxon>
        <taxon>Metazoa</taxon>
        <taxon>Ecdysozoa</taxon>
        <taxon>Nematoda</taxon>
        <taxon>Chromadorea</taxon>
        <taxon>Rhabditida</taxon>
        <taxon>Tylenchina</taxon>
        <taxon>Tylenchomorpha</taxon>
        <taxon>Aphelenchoidea</taxon>
        <taxon>Aphelenchoididae</taxon>
        <taxon>Bursaphelenchus</taxon>
    </lineage>
</organism>
<dbReference type="PANTHER" id="PTHR47966:SF51">
    <property type="entry name" value="BETA-SITE APP-CLEAVING ENZYME, ISOFORM A-RELATED"/>
    <property type="match status" value="1"/>
</dbReference>
<evidence type="ECO:0000256" key="2">
    <source>
        <dbReference type="SAM" id="Phobius"/>
    </source>
</evidence>
<dbReference type="SUPFAM" id="SSF50630">
    <property type="entry name" value="Acid proteases"/>
    <property type="match status" value="1"/>
</dbReference>
<dbReference type="SMR" id="A0A1I7RTH1"/>
<feature type="domain" description="Peptidase A1" evidence="3">
    <location>
        <begin position="18"/>
        <end position="212"/>
    </location>
</feature>
<keyword evidence="7" id="KW-1185">Reference proteome</keyword>
<dbReference type="Proteomes" id="UP000582659">
    <property type="component" value="Unassembled WGS sequence"/>
</dbReference>
<dbReference type="EMBL" id="CAJFDI010000005">
    <property type="protein sequence ID" value="CAD5231312.1"/>
    <property type="molecule type" value="Genomic_DNA"/>
</dbReference>
<evidence type="ECO:0000259" key="3">
    <source>
        <dbReference type="Pfam" id="PF00026"/>
    </source>
</evidence>
<dbReference type="InterPro" id="IPR001461">
    <property type="entry name" value="Aspartic_peptidase_A1"/>
</dbReference>
<proteinExistence type="inferred from homology"/>
<comment type="similarity">
    <text evidence="1">Belongs to the peptidase A1 family.</text>
</comment>
<name>A0A1I7RTH1_BURXY</name>
<dbReference type="GO" id="GO:0006508">
    <property type="term" value="P:proteolysis"/>
    <property type="evidence" value="ECO:0007669"/>
    <property type="project" value="InterPro"/>
</dbReference>
<reference evidence="5" key="2">
    <citation type="submission" date="2020-08" db="EMBL/GenBank/DDBJ databases">
        <authorList>
            <person name="Kikuchi T."/>
        </authorList>
    </citation>
    <scope>NUCLEOTIDE SEQUENCE</scope>
    <source>
        <strain evidence="4">Ka4C1</strain>
    </source>
</reference>
<evidence type="ECO:0000313" key="7">
    <source>
        <dbReference type="Proteomes" id="UP000659654"/>
    </source>
</evidence>
<reference evidence="8" key="1">
    <citation type="submission" date="2016-11" db="UniProtKB">
        <authorList>
            <consortium name="WormBaseParasite"/>
        </authorList>
    </citation>
    <scope>IDENTIFICATION</scope>
</reference>
<dbReference type="Proteomes" id="UP000095284">
    <property type="component" value="Unplaced"/>
</dbReference>
<dbReference type="OrthoDB" id="660550at2759"/>
<dbReference type="Gene3D" id="2.40.70.10">
    <property type="entry name" value="Acid Proteases"/>
    <property type="match status" value="2"/>
</dbReference>
<evidence type="ECO:0000313" key="4">
    <source>
        <dbReference type="EMBL" id="CAD5231312.1"/>
    </source>
</evidence>
<gene>
    <name evidence="4" type="ORF">BXYJ_LOCUS11418</name>
</gene>
<dbReference type="EMBL" id="CAJFCV020000005">
    <property type="protein sequence ID" value="CAG9122452.1"/>
    <property type="molecule type" value="Genomic_DNA"/>
</dbReference>
<evidence type="ECO:0000313" key="5">
    <source>
        <dbReference type="EMBL" id="CAG9122452.1"/>
    </source>
</evidence>
<accession>A0A1I7RTH1</accession>
<dbReference type="AlphaFoldDB" id="A0A1I7RTH1"/>
<dbReference type="Proteomes" id="UP000659654">
    <property type="component" value="Unassembled WGS sequence"/>
</dbReference>
<evidence type="ECO:0000256" key="1">
    <source>
        <dbReference type="ARBA" id="ARBA00007447"/>
    </source>
</evidence>
<dbReference type="GO" id="GO:0004190">
    <property type="term" value="F:aspartic-type endopeptidase activity"/>
    <property type="evidence" value="ECO:0007669"/>
    <property type="project" value="InterPro"/>
</dbReference>
<dbReference type="InterPro" id="IPR033121">
    <property type="entry name" value="PEPTIDASE_A1"/>
</dbReference>
<dbReference type="InterPro" id="IPR021109">
    <property type="entry name" value="Peptidase_aspartic_dom_sf"/>
</dbReference>
<keyword evidence="2" id="KW-1133">Transmembrane helix</keyword>
<evidence type="ECO:0000313" key="6">
    <source>
        <dbReference type="Proteomes" id="UP000095284"/>
    </source>
</evidence>
<dbReference type="WBParaSite" id="BXY_0402600.1">
    <property type="protein sequence ID" value="BXY_0402600.1"/>
    <property type="gene ID" value="BXY_0402600"/>
</dbReference>